<protein>
    <submittedName>
        <fullName evidence="2">Uncharacterized protein</fullName>
    </submittedName>
</protein>
<sequence length="55" mass="5909">MAEGQQFDEFLEAVATLRDGDTVRTTAHTSNAATEAWLSASEPADEAETQPTPRS</sequence>
<evidence type="ECO:0000313" key="2">
    <source>
        <dbReference type="EMBL" id="MFC4611237.1"/>
    </source>
</evidence>
<dbReference type="RefSeq" id="WP_381200082.1">
    <property type="nucleotide sequence ID" value="NZ_JBHSFE010000021.1"/>
</dbReference>
<organism evidence="2 3">
    <name type="scientific">Streptomyces maoxianensis</name>
    <dbReference type="NCBI Taxonomy" id="1459942"/>
    <lineage>
        <taxon>Bacteria</taxon>
        <taxon>Bacillati</taxon>
        <taxon>Actinomycetota</taxon>
        <taxon>Actinomycetes</taxon>
        <taxon>Kitasatosporales</taxon>
        <taxon>Streptomycetaceae</taxon>
        <taxon>Streptomyces</taxon>
    </lineage>
</organism>
<keyword evidence="3" id="KW-1185">Reference proteome</keyword>
<feature type="region of interest" description="Disordered" evidence="1">
    <location>
        <begin position="29"/>
        <end position="55"/>
    </location>
</feature>
<dbReference type="EMBL" id="JBHSFE010000021">
    <property type="protein sequence ID" value="MFC4611237.1"/>
    <property type="molecule type" value="Genomic_DNA"/>
</dbReference>
<evidence type="ECO:0000256" key="1">
    <source>
        <dbReference type="SAM" id="MobiDB-lite"/>
    </source>
</evidence>
<comment type="caution">
    <text evidence="2">The sequence shown here is derived from an EMBL/GenBank/DDBJ whole genome shotgun (WGS) entry which is preliminary data.</text>
</comment>
<gene>
    <name evidence="2" type="ORF">ACFO9E_26085</name>
</gene>
<dbReference type="Proteomes" id="UP001595993">
    <property type="component" value="Unassembled WGS sequence"/>
</dbReference>
<reference evidence="3" key="1">
    <citation type="journal article" date="2019" name="Int. J. Syst. Evol. Microbiol.">
        <title>The Global Catalogue of Microorganisms (GCM) 10K type strain sequencing project: providing services to taxonomists for standard genome sequencing and annotation.</title>
        <authorList>
            <consortium name="The Broad Institute Genomics Platform"/>
            <consortium name="The Broad Institute Genome Sequencing Center for Infectious Disease"/>
            <person name="Wu L."/>
            <person name="Ma J."/>
        </authorList>
    </citation>
    <scope>NUCLEOTIDE SEQUENCE [LARGE SCALE GENOMIC DNA]</scope>
    <source>
        <strain evidence="3">CGMCC 4.7139</strain>
    </source>
</reference>
<name>A0ABV9GBA0_9ACTN</name>
<accession>A0ABV9GBA0</accession>
<evidence type="ECO:0000313" key="3">
    <source>
        <dbReference type="Proteomes" id="UP001595993"/>
    </source>
</evidence>
<proteinExistence type="predicted"/>